<evidence type="ECO:0000256" key="1">
    <source>
        <dbReference type="SAM" id="Phobius"/>
    </source>
</evidence>
<feature type="transmembrane region" description="Helical" evidence="1">
    <location>
        <begin position="91"/>
        <end position="110"/>
    </location>
</feature>
<keyword evidence="1" id="KW-0472">Membrane</keyword>
<name>A0A9X1X7V2_9SPHI</name>
<keyword evidence="1" id="KW-1133">Transmembrane helix</keyword>
<dbReference type="Proteomes" id="UP001139450">
    <property type="component" value="Unassembled WGS sequence"/>
</dbReference>
<keyword evidence="1" id="KW-0812">Transmembrane</keyword>
<dbReference type="RefSeq" id="WP_245130036.1">
    <property type="nucleotide sequence ID" value="NZ_JALJEJ010000004.1"/>
</dbReference>
<feature type="transmembrane region" description="Helical" evidence="1">
    <location>
        <begin position="116"/>
        <end position="139"/>
    </location>
</feature>
<dbReference type="EMBL" id="JALJEJ010000004">
    <property type="protein sequence ID" value="MCJ8210199.1"/>
    <property type="molecule type" value="Genomic_DNA"/>
</dbReference>
<accession>A0A9X1X7V2</accession>
<feature type="transmembrane region" description="Helical" evidence="1">
    <location>
        <begin position="181"/>
        <end position="201"/>
    </location>
</feature>
<protein>
    <submittedName>
        <fullName evidence="2">Uncharacterized protein</fullName>
    </submittedName>
</protein>
<comment type="caution">
    <text evidence="2">The sequence shown here is derived from an EMBL/GenBank/DDBJ whole genome shotgun (WGS) entry which is preliminary data.</text>
</comment>
<sequence length="213" mass="24758">MILTADQINQCKKTIGKYVKYQETLDEVVDHVVSAIELQPEAYEPLETMVQHVLDQDFGGKSNLRAMEQERAKMAFKALNSKQWEYFKQHFRLPLIGFTLVLAVASYLMVDTYINRKAFVLAMLLFSFSPMMLLCFQTIKRRSKLSIKTALLVQVNFISISVFNVLNFIPRLFNYKIFMQSHAAILAILTVFFITYTLSFIKLYREEVKIKVA</sequence>
<organism evidence="2 3">
    <name type="scientific">Mucilaginibacter straminoryzae</name>
    <dbReference type="NCBI Taxonomy" id="2932774"/>
    <lineage>
        <taxon>Bacteria</taxon>
        <taxon>Pseudomonadati</taxon>
        <taxon>Bacteroidota</taxon>
        <taxon>Sphingobacteriia</taxon>
        <taxon>Sphingobacteriales</taxon>
        <taxon>Sphingobacteriaceae</taxon>
        <taxon>Mucilaginibacter</taxon>
    </lineage>
</organism>
<gene>
    <name evidence="2" type="ORF">MUY27_10795</name>
</gene>
<reference evidence="2" key="1">
    <citation type="submission" date="2022-04" db="EMBL/GenBank/DDBJ databases">
        <title>Mucilaginibacter sp. RS28 isolated from freshwater.</title>
        <authorList>
            <person name="Ko S.-R."/>
        </authorList>
    </citation>
    <scope>NUCLEOTIDE SEQUENCE</scope>
    <source>
        <strain evidence="2">RS28</strain>
    </source>
</reference>
<feature type="transmembrane region" description="Helical" evidence="1">
    <location>
        <begin position="151"/>
        <end position="169"/>
    </location>
</feature>
<evidence type="ECO:0000313" key="3">
    <source>
        <dbReference type="Proteomes" id="UP001139450"/>
    </source>
</evidence>
<evidence type="ECO:0000313" key="2">
    <source>
        <dbReference type="EMBL" id="MCJ8210199.1"/>
    </source>
</evidence>
<proteinExistence type="predicted"/>
<keyword evidence="3" id="KW-1185">Reference proteome</keyword>
<dbReference type="AlphaFoldDB" id="A0A9X1X7V2"/>